<keyword evidence="2" id="KW-0479">Metal-binding</keyword>
<dbReference type="InterPro" id="IPR051785">
    <property type="entry name" value="MMCE/EMCE_epimerase"/>
</dbReference>
<comment type="similarity">
    <text evidence="1">Belongs to the methylmalonyl-CoA epimerase family.</text>
</comment>
<keyword evidence="4" id="KW-0560">Oxidoreductase</keyword>
<dbReference type="CDD" id="cd07249">
    <property type="entry name" value="MMCE"/>
    <property type="match status" value="1"/>
</dbReference>
<dbReference type="InterPro" id="IPR017515">
    <property type="entry name" value="MeMalonyl-CoA_epimerase"/>
</dbReference>
<dbReference type="PROSITE" id="PS51819">
    <property type="entry name" value="VOC"/>
    <property type="match status" value="1"/>
</dbReference>
<dbReference type="GO" id="GO:0046491">
    <property type="term" value="P:L-methylmalonyl-CoA metabolic process"/>
    <property type="evidence" value="ECO:0007669"/>
    <property type="project" value="TreeGrafter"/>
</dbReference>
<dbReference type="EMBL" id="KF900622">
    <property type="protein sequence ID" value="AIF01486.1"/>
    <property type="molecule type" value="Genomic_DNA"/>
</dbReference>
<dbReference type="PANTHER" id="PTHR43048">
    <property type="entry name" value="METHYLMALONYL-COA EPIMERASE"/>
    <property type="match status" value="1"/>
</dbReference>
<dbReference type="PANTHER" id="PTHR43048:SF3">
    <property type="entry name" value="METHYLMALONYL-COA EPIMERASE, MITOCHONDRIAL"/>
    <property type="match status" value="1"/>
</dbReference>
<dbReference type="Pfam" id="PF13669">
    <property type="entry name" value="Glyoxalase_4"/>
    <property type="match status" value="1"/>
</dbReference>
<dbReference type="NCBIfam" id="TIGR03081">
    <property type="entry name" value="metmalonyl_epim"/>
    <property type="match status" value="1"/>
</dbReference>
<keyword evidence="4" id="KW-0223">Dioxygenase</keyword>
<proteinExistence type="inferred from homology"/>
<dbReference type="GO" id="GO:0004493">
    <property type="term" value="F:methylmalonyl-CoA epimerase activity"/>
    <property type="evidence" value="ECO:0007669"/>
    <property type="project" value="UniProtKB-EC"/>
</dbReference>
<dbReference type="InterPro" id="IPR037523">
    <property type="entry name" value="VOC_core"/>
</dbReference>
<feature type="domain" description="VOC" evidence="3">
    <location>
        <begin position="6"/>
        <end position="137"/>
    </location>
</feature>
<sequence length="138" mass="14762">MVRKIRLDHIGIAVNDLDAGSEFWRILGLSQSGEDESNLEQGVNIRFIATSGGIPPKLELLEPTGEDTPIGRFISRRGEGVQQLAFEVDDLVSLLAELSAAGVALIDETPQSGAAGTRIAFVHPKSTGGVLVELLERE</sequence>
<evidence type="ECO:0000256" key="2">
    <source>
        <dbReference type="ARBA" id="ARBA00022723"/>
    </source>
</evidence>
<keyword evidence="4" id="KW-0413">Isomerase</keyword>
<dbReference type="GO" id="GO:0046872">
    <property type="term" value="F:metal ion binding"/>
    <property type="evidence" value="ECO:0007669"/>
    <property type="project" value="UniProtKB-KW"/>
</dbReference>
<dbReference type="Gene3D" id="3.10.180.10">
    <property type="entry name" value="2,3-Dihydroxybiphenyl 1,2-Dioxygenase, domain 1"/>
    <property type="match status" value="1"/>
</dbReference>
<organism evidence="4">
    <name type="scientific">uncultured marine group II/III euryarchaeote KM3_149_A03</name>
    <dbReference type="NCBI Taxonomy" id="1457884"/>
    <lineage>
        <taxon>Archaea</taxon>
        <taxon>Methanobacteriati</taxon>
        <taxon>Methanobacteriota</taxon>
        <taxon>environmental samples</taxon>
    </lineage>
</organism>
<name>A0A075GBP6_9EURY</name>
<accession>A0A075GBP6</accession>
<protein>
    <submittedName>
        <fullName evidence="4">Glyoxalase/bleomycin resistance protein/dioxygenase (MCEE, epi)</fullName>
        <ecNumber evidence="4">5.1.99.1</ecNumber>
    </submittedName>
</protein>
<reference evidence="4" key="1">
    <citation type="journal article" date="2014" name="Genome Biol. Evol.">
        <title>Pangenome evidence for extensive interdomain horizontal transfer affecting lineage core and shell genes in uncultured planktonic thaumarchaeota and euryarchaeota.</title>
        <authorList>
            <person name="Deschamps P."/>
            <person name="Zivanovic Y."/>
            <person name="Moreira D."/>
            <person name="Rodriguez-Valera F."/>
            <person name="Lopez-Garcia P."/>
        </authorList>
    </citation>
    <scope>NUCLEOTIDE SEQUENCE</scope>
</reference>
<dbReference type="GO" id="GO:0051213">
    <property type="term" value="F:dioxygenase activity"/>
    <property type="evidence" value="ECO:0007669"/>
    <property type="project" value="UniProtKB-KW"/>
</dbReference>
<evidence type="ECO:0000259" key="3">
    <source>
        <dbReference type="PROSITE" id="PS51819"/>
    </source>
</evidence>
<dbReference type="SUPFAM" id="SSF54593">
    <property type="entry name" value="Glyoxalase/Bleomycin resistance protein/Dihydroxybiphenyl dioxygenase"/>
    <property type="match status" value="1"/>
</dbReference>
<dbReference type="InterPro" id="IPR029068">
    <property type="entry name" value="Glyas_Bleomycin-R_OHBP_Dase"/>
</dbReference>
<dbReference type="EC" id="5.1.99.1" evidence="4"/>
<evidence type="ECO:0000256" key="1">
    <source>
        <dbReference type="ARBA" id="ARBA00009308"/>
    </source>
</evidence>
<dbReference type="AlphaFoldDB" id="A0A075GBP6"/>
<evidence type="ECO:0000313" key="4">
    <source>
        <dbReference type="EMBL" id="AIF01486.1"/>
    </source>
</evidence>
<gene>
    <name evidence="4" type="primary">MCEE</name>
    <name evidence="4" type="synonym">epi</name>
</gene>